<dbReference type="RefSeq" id="WP_102183006.1">
    <property type="nucleotide sequence ID" value="NZ_NMQE01000681.1"/>
</dbReference>
<dbReference type="EMBL" id="NMQE01000681">
    <property type="protein sequence ID" value="PMB18567.1"/>
    <property type="molecule type" value="Genomic_DNA"/>
</dbReference>
<evidence type="ECO:0000313" key="2">
    <source>
        <dbReference type="Proteomes" id="UP000235081"/>
    </source>
</evidence>
<organism evidence="1 2">
    <name type="scientific">Fischerella thermalis CCMEE 5318</name>
    <dbReference type="NCBI Taxonomy" id="2019666"/>
    <lineage>
        <taxon>Bacteria</taxon>
        <taxon>Bacillati</taxon>
        <taxon>Cyanobacteriota</taxon>
        <taxon>Cyanophyceae</taxon>
        <taxon>Nostocales</taxon>
        <taxon>Hapalosiphonaceae</taxon>
        <taxon>Fischerella</taxon>
    </lineage>
</organism>
<gene>
    <name evidence="1" type="ORF">CEN46_20825</name>
</gene>
<dbReference type="Proteomes" id="UP000235081">
    <property type="component" value="Unassembled WGS sequence"/>
</dbReference>
<accession>A0A2N6L8N1</accession>
<proteinExistence type="predicted"/>
<comment type="caution">
    <text evidence="1">The sequence shown here is derived from an EMBL/GenBank/DDBJ whole genome shotgun (WGS) entry which is preliminary data.</text>
</comment>
<evidence type="ECO:0000313" key="1">
    <source>
        <dbReference type="EMBL" id="PMB18567.1"/>
    </source>
</evidence>
<name>A0A2N6L8N1_9CYAN</name>
<protein>
    <submittedName>
        <fullName evidence="1">Uncharacterized protein</fullName>
    </submittedName>
</protein>
<sequence>MKHCFDTDLPLVILFLCEDALNLYKRTALRVRHLANPYGKPLRVYVPEIAKTVSGLTKIAKNAKEDRVIQYNK</sequence>
<dbReference type="AlphaFoldDB" id="A0A2N6L8N1"/>
<reference evidence="1 2" key="1">
    <citation type="submission" date="2017-07" db="EMBL/GenBank/DDBJ databases">
        <title>Genomes of Fischerella (Mastigocladus) sp. strains.</title>
        <authorList>
            <person name="Miller S.R."/>
        </authorList>
    </citation>
    <scope>NUCLEOTIDE SEQUENCE [LARGE SCALE GENOMIC DNA]</scope>
    <source>
        <strain evidence="1 2">CCMEE 5318</strain>
    </source>
</reference>